<proteinExistence type="predicted"/>
<protein>
    <submittedName>
        <fullName evidence="2">Uncharacterized protein</fullName>
    </submittedName>
</protein>
<accession>A0A0A9FQ26</accession>
<evidence type="ECO:0000256" key="1">
    <source>
        <dbReference type="SAM" id="MobiDB-lite"/>
    </source>
</evidence>
<feature type="region of interest" description="Disordered" evidence="1">
    <location>
        <begin position="25"/>
        <end position="63"/>
    </location>
</feature>
<feature type="compositionally biased region" description="Low complexity" evidence="1">
    <location>
        <begin position="40"/>
        <end position="63"/>
    </location>
</feature>
<organism evidence="2">
    <name type="scientific">Arundo donax</name>
    <name type="common">Giant reed</name>
    <name type="synonym">Donax arundinaceus</name>
    <dbReference type="NCBI Taxonomy" id="35708"/>
    <lineage>
        <taxon>Eukaryota</taxon>
        <taxon>Viridiplantae</taxon>
        <taxon>Streptophyta</taxon>
        <taxon>Embryophyta</taxon>
        <taxon>Tracheophyta</taxon>
        <taxon>Spermatophyta</taxon>
        <taxon>Magnoliopsida</taxon>
        <taxon>Liliopsida</taxon>
        <taxon>Poales</taxon>
        <taxon>Poaceae</taxon>
        <taxon>PACMAD clade</taxon>
        <taxon>Arundinoideae</taxon>
        <taxon>Arundineae</taxon>
        <taxon>Arundo</taxon>
    </lineage>
</organism>
<evidence type="ECO:0000313" key="2">
    <source>
        <dbReference type="EMBL" id="JAE13364.1"/>
    </source>
</evidence>
<dbReference type="EMBL" id="GBRH01184532">
    <property type="protein sequence ID" value="JAE13364.1"/>
    <property type="molecule type" value="Transcribed_RNA"/>
</dbReference>
<dbReference type="AlphaFoldDB" id="A0A0A9FQ26"/>
<reference evidence="2" key="2">
    <citation type="journal article" date="2015" name="Data Brief">
        <title>Shoot transcriptome of the giant reed, Arundo donax.</title>
        <authorList>
            <person name="Barrero R.A."/>
            <person name="Guerrero F.D."/>
            <person name="Moolhuijzen P."/>
            <person name="Goolsby J.A."/>
            <person name="Tidwell J."/>
            <person name="Bellgard S.E."/>
            <person name="Bellgard M.I."/>
        </authorList>
    </citation>
    <scope>NUCLEOTIDE SEQUENCE</scope>
    <source>
        <tissue evidence="2">Shoot tissue taken approximately 20 cm above the soil surface</tissue>
    </source>
</reference>
<sequence>MSTTRRWISTGRRCWWSRTVTTRCTTGSPTASCAPGPSLSTPGAGPTPTCSSSTPTSGGAAPP</sequence>
<name>A0A0A9FQ26_ARUDO</name>
<reference evidence="2" key="1">
    <citation type="submission" date="2014-09" db="EMBL/GenBank/DDBJ databases">
        <authorList>
            <person name="Magalhaes I.L.F."/>
            <person name="Oliveira U."/>
            <person name="Santos F.R."/>
            <person name="Vidigal T.H.D.A."/>
            <person name="Brescovit A.D."/>
            <person name="Santos A.J."/>
        </authorList>
    </citation>
    <scope>NUCLEOTIDE SEQUENCE</scope>
    <source>
        <tissue evidence="2">Shoot tissue taken approximately 20 cm above the soil surface</tissue>
    </source>
</reference>